<dbReference type="Proteomes" id="UP000007845">
    <property type="component" value="Chromosome"/>
</dbReference>
<reference evidence="2 3" key="1">
    <citation type="journal article" date="2011" name="J. Bacteriol.">
        <title>Genome sequence of the mercury-methylating strain Desulfovibrio desulfuricans ND132.</title>
        <authorList>
            <person name="Brown S.D."/>
            <person name="Gilmour C.C."/>
            <person name="Kucken A.M."/>
            <person name="Wall J.D."/>
            <person name="Elias D.A."/>
            <person name="Brandt C.C."/>
            <person name="Podar M."/>
            <person name="Chertkov O."/>
            <person name="Held B."/>
            <person name="Bruce D.C."/>
            <person name="Detter J.C."/>
            <person name="Tapia R."/>
            <person name="Han C.S."/>
            <person name="Goodwin L.A."/>
            <person name="Cheng J.F."/>
            <person name="Pitluck S."/>
            <person name="Woyke T."/>
            <person name="Mikhailova N."/>
            <person name="Ivanova N.N."/>
            <person name="Han J."/>
            <person name="Lucas S."/>
            <person name="Lapidus A.L."/>
            <person name="Land M.L."/>
            <person name="Hauser L.J."/>
            <person name="Palumbo A.V."/>
        </authorList>
    </citation>
    <scope>NUCLEOTIDE SEQUENCE [LARGE SCALE GENOMIC DNA]</scope>
    <source>
        <strain evidence="2 3">ND132</strain>
    </source>
</reference>
<dbReference type="OrthoDB" id="5458611at2"/>
<protein>
    <recommendedName>
        <fullName evidence="4">DUF3592 domain-containing protein</fullName>
    </recommendedName>
</protein>
<evidence type="ECO:0008006" key="4">
    <source>
        <dbReference type="Google" id="ProtNLM"/>
    </source>
</evidence>
<organism evidence="2 3">
    <name type="scientific">Pseudodesulfovibrio mercurii</name>
    <dbReference type="NCBI Taxonomy" id="641491"/>
    <lineage>
        <taxon>Bacteria</taxon>
        <taxon>Pseudomonadati</taxon>
        <taxon>Thermodesulfobacteriota</taxon>
        <taxon>Desulfovibrionia</taxon>
        <taxon>Desulfovibrionales</taxon>
        <taxon>Desulfovibrionaceae</taxon>
    </lineage>
</organism>
<evidence type="ECO:0000313" key="2">
    <source>
        <dbReference type="EMBL" id="EGB16469.1"/>
    </source>
</evidence>
<dbReference type="HOGENOM" id="CLU_1872101_0_0_7"/>
<dbReference type="AlphaFoldDB" id="F0JKM0"/>
<dbReference type="RefSeq" id="WP_014323893.1">
    <property type="nucleotide sequence ID" value="NC_016803.1"/>
</dbReference>
<evidence type="ECO:0000256" key="1">
    <source>
        <dbReference type="SAM" id="Phobius"/>
    </source>
</evidence>
<gene>
    <name evidence="2" type="ORF">DND132_3266</name>
</gene>
<name>F0JKM0_9BACT</name>
<keyword evidence="1" id="KW-1133">Transmembrane helix</keyword>
<sequence>MVYLSGSAPKRTPRQRLIRILVGAAVVAFIVWGIAAIPYDILRAERARLFGEEVSSGLVLHLRTDTDEAHPHARVVIEYTYVDRDGIARRAEARLPDSLWRQYRPGTVIRVLLVRGRPDLVRIPDEVEPAFQVWLRNLMN</sequence>
<evidence type="ECO:0000313" key="3">
    <source>
        <dbReference type="Proteomes" id="UP000007845"/>
    </source>
</evidence>
<keyword evidence="1" id="KW-0812">Transmembrane</keyword>
<accession>F0JKM0</accession>
<dbReference type="eggNOG" id="ENOG50318AV">
    <property type="taxonomic scope" value="Bacteria"/>
</dbReference>
<dbReference type="EMBL" id="CP003220">
    <property type="protein sequence ID" value="EGB16469.1"/>
    <property type="molecule type" value="Genomic_DNA"/>
</dbReference>
<feature type="transmembrane region" description="Helical" evidence="1">
    <location>
        <begin position="20"/>
        <end position="39"/>
    </location>
</feature>
<keyword evidence="1" id="KW-0472">Membrane</keyword>
<dbReference type="KEGG" id="ddn:DND132_3266"/>
<keyword evidence="3" id="KW-1185">Reference proteome</keyword>
<proteinExistence type="predicted"/>